<dbReference type="Pfam" id="PF03364">
    <property type="entry name" value="Polyketide_cyc"/>
    <property type="match status" value="1"/>
</dbReference>
<evidence type="ECO:0000259" key="3">
    <source>
        <dbReference type="Pfam" id="PF03364"/>
    </source>
</evidence>
<protein>
    <submittedName>
        <fullName evidence="4">SRPBCC family protein</fullName>
    </submittedName>
</protein>
<feature type="region of interest" description="Disordered" evidence="2">
    <location>
        <begin position="1"/>
        <end position="21"/>
    </location>
</feature>
<comment type="similarity">
    <text evidence="1">Belongs to the ribosome association toxin RatA family.</text>
</comment>
<sequence length="232" mass="25785">MLSVSAQAFGSPGLARTSTKPGQLRSRRGWLAILCLVLSGAADIAGAASLRVQAERRIGSEAAHIETEMRLPYPSGLVCTVMTDYDHMASFVPDLSTSRLLESSPEKRVVEWRGNAGFLFFKFPVTVVLDIERREDGIHVQSRSGNLAYEGLTKFSRLGQQVLVTQNLQITPTFTVPMLIGPSLIARQIRRQLEGLIVEMDRRAEHWDPRQTDEWCRFNPDAPQPTKPSVAP</sequence>
<evidence type="ECO:0000256" key="1">
    <source>
        <dbReference type="ARBA" id="ARBA00008918"/>
    </source>
</evidence>
<gene>
    <name evidence="4" type="ORF">WOB96_07110</name>
</gene>
<name>A0ABU9D9L5_9PROT</name>
<evidence type="ECO:0000313" key="4">
    <source>
        <dbReference type="EMBL" id="MEK8089532.1"/>
    </source>
</evidence>
<dbReference type="SUPFAM" id="SSF55961">
    <property type="entry name" value="Bet v1-like"/>
    <property type="match status" value="1"/>
</dbReference>
<dbReference type="EMBL" id="JBBPCO010000006">
    <property type="protein sequence ID" value="MEK8089532.1"/>
    <property type="molecule type" value="Genomic_DNA"/>
</dbReference>
<reference evidence="4 5" key="1">
    <citation type="submission" date="2024-04" db="EMBL/GenBank/DDBJ databases">
        <authorList>
            <person name="Abashina T."/>
            <person name="Shaikin A."/>
        </authorList>
    </citation>
    <scope>NUCLEOTIDE SEQUENCE [LARGE SCALE GENOMIC DNA]</scope>
    <source>
        <strain evidence="4 5">AAFK</strain>
    </source>
</reference>
<dbReference type="InterPro" id="IPR005031">
    <property type="entry name" value="COQ10_START"/>
</dbReference>
<keyword evidence="5" id="KW-1185">Reference proteome</keyword>
<dbReference type="InterPro" id="IPR023393">
    <property type="entry name" value="START-like_dom_sf"/>
</dbReference>
<dbReference type="RefSeq" id="WP_341370589.1">
    <property type="nucleotide sequence ID" value="NZ_JBBPCO010000006.1"/>
</dbReference>
<evidence type="ECO:0000313" key="5">
    <source>
        <dbReference type="Proteomes" id="UP001446205"/>
    </source>
</evidence>
<feature type="domain" description="Coenzyme Q-binding protein COQ10 START" evidence="3">
    <location>
        <begin position="72"/>
        <end position="179"/>
    </location>
</feature>
<proteinExistence type="inferred from homology"/>
<evidence type="ECO:0000256" key="2">
    <source>
        <dbReference type="SAM" id="MobiDB-lite"/>
    </source>
</evidence>
<organism evidence="4 5">
    <name type="scientific">Thermithiobacillus plumbiphilus</name>
    <dbReference type="NCBI Taxonomy" id="1729899"/>
    <lineage>
        <taxon>Bacteria</taxon>
        <taxon>Pseudomonadati</taxon>
        <taxon>Pseudomonadota</taxon>
        <taxon>Acidithiobacillia</taxon>
        <taxon>Acidithiobacillales</taxon>
        <taxon>Thermithiobacillaceae</taxon>
        <taxon>Thermithiobacillus</taxon>
    </lineage>
</organism>
<dbReference type="Gene3D" id="3.30.530.20">
    <property type="match status" value="1"/>
</dbReference>
<dbReference type="Proteomes" id="UP001446205">
    <property type="component" value="Unassembled WGS sequence"/>
</dbReference>
<accession>A0ABU9D9L5</accession>
<comment type="caution">
    <text evidence="4">The sequence shown here is derived from an EMBL/GenBank/DDBJ whole genome shotgun (WGS) entry which is preliminary data.</text>
</comment>